<dbReference type="EMBL" id="QICS01000003">
    <property type="protein sequence ID" value="PXV91708.1"/>
    <property type="molecule type" value="Genomic_DNA"/>
</dbReference>
<dbReference type="CDD" id="cd10227">
    <property type="entry name" value="ASKHA_NBD_ParM-like"/>
    <property type="match status" value="1"/>
</dbReference>
<dbReference type="SUPFAM" id="SSF53067">
    <property type="entry name" value="Actin-like ATPase domain"/>
    <property type="match status" value="2"/>
</dbReference>
<proteinExistence type="predicted"/>
<name>A0A318ETX1_9FIRM</name>
<accession>A0A318ETX1</accession>
<feature type="domain" description="Actin-like protein N-terminal" evidence="1">
    <location>
        <begin position="59"/>
        <end position="145"/>
    </location>
</feature>
<comment type="caution">
    <text evidence="2">The sequence shown here is derived from an EMBL/GenBank/DDBJ whole genome shotgun (WGS) entry which is preliminary data.</text>
</comment>
<protein>
    <submittedName>
        <fullName evidence="2">Plasmid segregation protein ParM</fullName>
    </submittedName>
</protein>
<dbReference type="Pfam" id="PF17989">
    <property type="entry name" value="ALP_N"/>
    <property type="match status" value="1"/>
</dbReference>
<dbReference type="Gene3D" id="3.30.420.40">
    <property type="match status" value="2"/>
</dbReference>
<dbReference type="Proteomes" id="UP000247523">
    <property type="component" value="Unassembled WGS sequence"/>
</dbReference>
<gene>
    <name evidence="2" type="ORF">C8E03_103269</name>
</gene>
<dbReference type="AlphaFoldDB" id="A0A318ETX1"/>
<organism evidence="2 3">
    <name type="scientific">Lachnotalea glycerini</name>
    <dbReference type="NCBI Taxonomy" id="1763509"/>
    <lineage>
        <taxon>Bacteria</taxon>
        <taxon>Bacillati</taxon>
        <taxon>Bacillota</taxon>
        <taxon>Clostridia</taxon>
        <taxon>Lachnospirales</taxon>
        <taxon>Lachnospiraceae</taxon>
        <taxon>Lachnotalea</taxon>
    </lineage>
</organism>
<evidence type="ECO:0000313" key="2">
    <source>
        <dbReference type="EMBL" id="PXV91708.1"/>
    </source>
</evidence>
<sequence>MNQYRVDGSLIIAVDHGFGNMKTANIVFSNGMAVYDTEPIMSRDYLFFEGKYYVLNQGHKPYASEKINDDDFYILTIAAIAKELRLRGITREQVHLAVGLPLKWRDVQQEEFKKYLLRNDHVEFSYCGNNYIVDITGCSVMPQCYAAVAEKLGSFQGLNMLADIGNGTMNVMYLQDGRTIEKKMWTEILGVKQCALLIHDAVLNKFQVELDENLLNSYLMKGKADVDEEYLKFMEETAKTYVQNIFLKLKELGYNSKLMKLHFMGGGAKLVELFGDYEPVRVAFNHDICANAKGFEYFCYLAMRKRRRA</sequence>
<dbReference type="InterPro" id="IPR040607">
    <property type="entry name" value="ALP_N"/>
</dbReference>
<dbReference type="InterPro" id="IPR043129">
    <property type="entry name" value="ATPase_NBD"/>
</dbReference>
<evidence type="ECO:0000313" key="3">
    <source>
        <dbReference type="Proteomes" id="UP000247523"/>
    </source>
</evidence>
<dbReference type="RefSeq" id="WP_110290841.1">
    <property type="nucleotide sequence ID" value="NZ_QICS01000003.1"/>
</dbReference>
<evidence type="ECO:0000259" key="1">
    <source>
        <dbReference type="Pfam" id="PF17989"/>
    </source>
</evidence>
<reference evidence="2 3" key="1">
    <citation type="submission" date="2018-05" db="EMBL/GenBank/DDBJ databases">
        <title>Genomic Encyclopedia of Type Strains, Phase IV (KMG-IV): sequencing the most valuable type-strain genomes for metagenomic binning, comparative biology and taxonomic classification.</title>
        <authorList>
            <person name="Goeker M."/>
        </authorList>
    </citation>
    <scope>NUCLEOTIDE SEQUENCE [LARGE SCALE GENOMIC DNA]</scope>
    <source>
        <strain evidence="2 3">DSM 28816</strain>
    </source>
</reference>